<evidence type="ECO:0000313" key="2">
    <source>
        <dbReference type="EMBL" id="MBD2181844.1"/>
    </source>
</evidence>
<comment type="caution">
    <text evidence="2">The sequence shown here is derived from an EMBL/GenBank/DDBJ whole genome shotgun (WGS) entry which is preliminary data.</text>
</comment>
<keyword evidence="3" id="KW-1185">Reference proteome</keyword>
<organism evidence="2 3">
    <name type="scientific">Aerosakkonema funiforme FACHB-1375</name>
    <dbReference type="NCBI Taxonomy" id="2949571"/>
    <lineage>
        <taxon>Bacteria</taxon>
        <taxon>Bacillati</taxon>
        <taxon>Cyanobacteriota</taxon>
        <taxon>Cyanophyceae</taxon>
        <taxon>Oscillatoriophycideae</taxon>
        <taxon>Aerosakkonematales</taxon>
        <taxon>Aerosakkonemataceae</taxon>
        <taxon>Aerosakkonema</taxon>
    </lineage>
</organism>
<keyword evidence="1" id="KW-1133">Transmembrane helix</keyword>
<dbReference type="Proteomes" id="UP000641646">
    <property type="component" value="Unassembled WGS sequence"/>
</dbReference>
<name>A0A926VFV6_9CYAN</name>
<gene>
    <name evidence="2" type="ORF">H6G03_12125</name>
</gene>
<dbReference type="AlphaFoldDB" id="A0A926VFV6"/>
<feature type="transmembrane region" description="Helical" evidence="1">
    <location>
        <begin position="20"/>
        <end position="38"/>
    </location>
</feature>
<dbReference type="EMBL" id="JACJPW010000027">
    <property type="protein sequence ID" value="MBD2181844.1"/>
    <property type="molecule type" value="Genomic_DNA"/>
</dbReference>
<reference evidence="2" key="1">
    <citation type="journal article" date="2015" name="ISME J.">
        <title>Draft Genome Sequence of Streptomyces incarnatus NRRL8089, which Produces the Nucleoside Antibiotic Sinefungin.</title>
        <authorList>
            <person name="Oshima K."/>
            <person name="Hattori M."/>
            <person name="Shimizu H."/>
            <person name="Fukuda K."/>
            <person name="Nemoto M."/>
            <person name="Inagaki K."/>
            <person name="Tamura T."/>
        </authorList>
    </citation>
    <scope>NUCLEOTIDE SEQUENCE</scope>
    <source>
        <strain evidence="2">FACHB-1375</strain>
    </source>
</reference>
<reference evidence="2" key="2">
    <citation type="submission" date="2020-08" db="EMBL/GenBank/DDBJ databases">
        <authorList>
            <person name="Chen M."/>
            <person name="Teng W."/>
            <person name="Zhao L."/>
            <person name="Hu C."/>
            <person name="Zhou Y."/>
            <person name="Han B."/>
            <person name="Song L."/>
            <person name="Shu W."/>
        </authorList>
    </citation>
    <scope>NUCLEOTIDE SEQUENCE</scope>
    <source>
        <strain evidence="2">FACHB-1375</strain>
    </source>
</reference>
<sequence length="83" mass="9137">MNTPPPETGKRGRLQLAQEFLGWLLTVLLAVMGGFQILSGQWQDGGVLLAISAITYPLNRLPDWIRLLLSIPAGIYLFSVTLD</sequence>
<protein>
    <submittedName>
        <fullName evidence="2">Uncharacterized protein</fullName>
    </submittedName>
</protein>
<evidence type="ECO:0000256" key="1">
    <source>
        <dbReference type="SAM" id="Phobius"/>
    </source>
</evidence>
<evidence type="ECO:0000313" key="3">
    <source>
        <dbReference type="Proteomes" id="UP000641646"/>
    </source>
</evidence>
<keyword evidence="1" id="KW-0472">Membrane</keyword>
<keyword evidence="1" id="KW-0812">Transmembrane</keyword>
<proteinExistence type="predicted"/>
<dbReference type="RefSeq" id="WP_190464657.1">
    <property type="nucleotide sequence ID" value="NZ_JACJPW010000027.1"/>
</dbReference>
<feature type="transmembrane region" description="Helical" evidence="1">
    <location>
        <begin position="64"/>
        <end position="82"/>
    </location>
</feature>
<accession>A0A926VFV6</accession>